<name>A0ABW1X4V9_9ACTN</name>
<dbReference type="Proteomes" id="UP001596266">
    <property type="component" value="Unassembled WGS sequence"/>
</dbReference>
<evidence type="ECO:0000313" key="2">
    <source>
        <dbReference type="EMBL" id="MFC6397202.1"/>
    </source>
</evidence>
<dbReference type="RefSeq" id="WP_343884600.1">
    <property type="nucleotide sequence ID" value="NZ_BAAAKI010000003.1"/>
</dbReference>
<evidence type="ECO:0000256" key="1">
    <source>
        <dbReference type="SAM" id="MobiDB-lite"/>
    </source>
</evidence>
<reference evidence="3" key="1">
    <citation type="journal article" date="2019" name="Int. J. Syst. Evol. Microbiol.">
        <title>The Global Catalogue of Microorganisms (GCM) 10K type strain sequencing project: providing services to taxonomists for standard genome sequencing and annotation.</title>
        <authorList>
            <consortium name="The Broad Institute Genomics Platform"/>
            <consortium name="The Broad Institute Genome Sequencing Center for Infectious Disease"/>
            <person name="Wu L."/>
            <person name="Ma J."/>
        </authorList>
    </citation>
    <scope>NUCLEOTIDE SEQUENCE [LARGE SCALE GENOMIC DNA]</scope>
    <source>
        <strain evidence="3">CGMCC 1.15277</strain>
    </source>
</reference>
<organism evidence="2 3">
    <name type="scientific">Luteococcus sanguinis</name>
    <dbReference type="NCBI Taxonomy" id="174038"/>
    <lineage>
        <taxon>Bacteria</taxon>
        <taxon>Bacillati</taxon>
        <taxon>Actinomycetota</taxon>
        <taxon>Actinomycetes</taxon>
        <taxon>Propionibacteriales</taxon>
        <taxon>Propionibacteriaceae</taxon>
        <taxon>Luteococcus</taxon>
    </lineage>
</organism>
<evidence type="ECO:0000313" key="3">
    <source>
        <dbReference type="Proteomes" id="UP001596266"/>
    </source>
</evidence>
<dbReference type="EMBL" id="JBHSUA010000018">
    <property type="protein sequence ID" value="MFC6397202.1"/>
    <property type="molecule type" value="Genomic_DNA"/>
</dbReference>
<keyword evidence="3" id="KW-1185">Reference proteome</keyword>
<comment type="caution">
    <text evidence="2">The sequence shown here is derived from an EMBL/GenBank/DDBJ whole genome shotgun (WGS) entry which is preliminary data.</text>
</comment>
<accession>A0ABW1X4V9</accession>
<gene>
    <name evidence="2" type="ORF">ACFP57_09455</name>
</gene>
<proteinExistence type="predicted"/>
<protein>
    <submittedName>
        <fullName evidence="2">Uncharacterized protein</fullName>
    </submittedName>
</protein>
<feature type="region of interest" description="Disordered" evidence="1">
    <location>
        <begin position="88"/>
        <end position="107"/>
    </location>
</feature>
<sequence>MERAIDWARRAALMPNGRWLWVSWLRRGAFPIAARLFPVLVRLADYELRETGERHYRVAANLLVRARGFVVAAGQGDDFDAIVRELAPGSSPSSGLQQEFDRAGLAR</sequence>